<evidence type="ECO:0008006" key="3">
    <source>
        <dbReference type="Google" id="ProtNLM"/>
    </source>
</evidence>
<name>A0A2I0U5S7_LIMLA</name>
<gene>
    <name evidence="1" type="ORF">llap_8290</name>
</gene>
<evidence type="ECO:0000313" key="2">
    <source>
        <dbReference type="Proteomes" id="UP000233556"/>
    </source>
</evidence>
<reference evidence="2" key="1">
    <citation type="submission" date="2017-11" db="EMBL/GenBank/DDBJ databases">
        <authorList>
            <person name="Lima N.C."/>
            <person name="Parody-Merino A.M."/>
            <person name="Battley P.F."/>
            <person name="Fidler A.E."/>
            <person name="Prosdocimi F."/>
        </authorList>
    </citation>
    <scope>NUCLEOTIDE SEQUENCE [LARGE SCALE GENOMIC DNA]</scope>
</reference>
<dbReference type="EMBL" id="KZ506121">
    <property type="protein sequence ID" value="PKU41407.1"/>
    <property type="molecule type" value="Genomic_DNA"/>
</dbReference>
<dbReference type="Proteomes" id="UP000233556">
    <property type="component" value="Unassembled WGS sequence"/>
</dbReference>
<reference evidence="2" key="2">
    <citation type="submission" date="2017-12" db="EMBL/GenBank/DDBJ databases">
        <title>Genome sequence of the Bar-tailed Godwit (Limosa lapponica baueri).</title>
        <authorList>
            <person name="Lima N.C.B."/>
            <person name="Parody-Merino A.M."/>
            <person name="Battley P.F."/>
            <person name="Fidler A.E."/>
            <person name="Prosdocimi F."/>
        </authorList>
    </citation>
    <scope>NUCLEOTIDE SEQUENCE [LARGE SCALE GENOMIC DNA]</scope>
</reference>
<dbReference type="AlphaFoldDB" id="A0A2I0U5S7"/>
<keyword evidence="2" id="KW-1185">Reference proteome</keyword>
<sequence>MDSEIEYTLGKFANVTKLWGAADTLEGRDAIQRDLYRHKSQAPFRGKKKKKIIIQQSMIHVIRSMRGSHVV</sequence>
<evidence type="ECO:0000313" key="1">
    <source>
        <dbReference type="EMBL" id="PKU41407.1"/>
    </source>
</evidence>
<organism evidence="1 2">
    <name type="scientific">Limosa lapponica baueri</name>
    <dbReference type="NCBI Taxonomy" id="1758121"/>
    <lineage>
        <taxon>Eukaryota</taxon>
        <taxon>Metazoa</taxon>
        <taxon>Chordata</taxon>
        <taxon>Craniata</taxon>
        <taxon>Vertebrata</taxon>
        <taxon>Euteleostomi</taxon>
        <taxon>Archelosauria</taxon>
        <taxon>Archosauria</taxon>
        <taxon>Dinosauria</taxon>
        <taxon>Saurischia</taxon>
        <taxon>Theropoda</taxon>
        <taxon>Coelurosauria</taxon>
        <taxon>Aves</taxon>
        <taxon>Neognathae</taxon>
        <taxon>Neoaves</taxon>
        <taxon>Charadriiformes</taxon>
        <taxon>Scolopacidae</taxon>
        <taxon>Limosa</taxon>
    </lineage>
</organism>
<proteinExistence type="predicted"/>
<protein>
    <recommendedName>
        <fullName evidence="3">Rna-directed dna polymerase from mobile element jockey-like</fullName>
    </recommendedName>
</protein>
<accession>A0A2I0U5S7</accession>
<dbReference type="OrthoDB" id="411173at2759"/>